<dbReference type="Proteomes" id="UP000652761">
    <property type="component" value="Unassembled WGS sequence"/>
</dbReference>
<evidence type="ECO:0000313" key="7">
    <source>
        <dbReference type="EMBL" id="MQL96163.1"/>
    </source>
</evidence>
<evidence type="ECO:0000256" key="2">
    <source>
        <dbReference type="ARBA" id="ARBA00022692"/>
    </source>
</evidence>
<evidence type="ECO:0000256" key="3">
    <source>
        <dbReference type="ARBA" id="ARBA00022824"/>
    </source>
</evidence>
<dbReference type="GO" id="GO:0005789">
    <property type="term" value="C:endoplasmic reticulum membrane"/>
    <property type="evidence" value="ECO:0007669"/>
    <property type="project" value="UniProtKB-SubCell"/>
</dbReference>
<keyword evidence="4 6" id="KW-1133">Transmembrane helix</keyword>
<dbReference type="PANTHER" id="PTHR33727:SF5">
    <property type="entry name" value="PROTEIN, PUTATIVE (DUF3317)-RELATED"/>
    <property type="match status" value="1"/>
</dbReference>
<keyword evidence="8" id="KW-1185">Reference proteome</keyword>
<evidence type="ECO:0000256" key="1">
    <source>
        <dbReference type="ARBA" id="ARBA00004477"/>
    </source>
</evidence>
<dbReference type="InterPro" id="IPR024512">
    <property type="entry name" value="Ser_palmitoyltrfase_ssu-like"/>
</dbReference>
<dbReference type="OrthoDB" id="202672at2759"/>
<evidence type="ECO:0000313" key="8">
    <source>
        <dbReference type="Proteomes" id="UP000652761"/>
    </source>
</evidence>
<proteinExistence type="predicted"/>
<reference evidence="7" key="1">
    <citation type="submission" date="2017-07" db="EMBL/GenBank/DDBJ databases">
        <title>Taro Niue Genome Assembly and Annotation.</title>
        <authorList>
            <person name="Atibalentja N."/>
            <person name="Keating K."/>
            <person name="Fields C.J."/>
        </authorList>
    </citation>
    <scope>NUCLEOTIDE SEQUENCE</scope>
    <source>
        <strain evidence="7">Niue_2</strain>
        <tissue evidence="7">Leaf</tissue>
    </source>
</reference>
<protein>
    <submittedName>
        <fullName evidence="7">Uncharacterized protein</fullName>
    </submittedName>
</protein>
<evidence type="ECO:0000256" key="4">
    <source>
        <dbReference type="ARBA" id="ARBA00022989"/>
    </source>
</evidence>
<keyword evidence="3" id="KW-0256">Endoplasmic reticulum</keyword>
<comment type="caution">
    <text evidence="7">The sequence shown here is derived from an EMBL/GenBank/DDBJ whole genome shotgun (WGS) entry which is preliminary data.</text>
</comment>
<feature type="transmembrane region" description="Helical" evidence="6">
    <location>
        <begin position="29"/>
        <end position="47"/>
    </location>
</feature>
<sequence length="62" mass="7665">MEERNWFSRMRYLYSVTFGTYVLDWWERYIFNALVLMLFWFIGSGVLKTSLLVYDKFLVSYV</sequence>
<dbReference type="EMBL" id="NMUH01001883">
    <property type="protein sequence ID" value="MQL96163.1"/>
    <property type="molecule type" value="Genomic_DNA"/>
</dbReference>
<evidence type="ECO:0000256" key="6">
    <source>
        <dbReference type="SAM" id="Phobius"/>
    </source>
</evidence>
<comment type="subcellular location">
    <subcellularLocation>
        <location evidence="1">Endoplasmic reticulum membrane</location>
        <topology evidence="1">Multi-pass membrane protein</topology>
    </subcellularLocation>
</comment>
<dbReference type="Pfam" id="PF11779">
    <property type="entry name" value="SPT_ssu-like"/>
    <property type="match status" value="1"/>
</dbReference>
<dbReference type="AlphaFoldDB" id="A0A843VVD4"/>
<name>A0A843VVD4_COLES</name>
<keyword evidence="5 6" id="KW-0472">Membrane</keyword>
<evidence type="ECO:0000256" key="5">
    <source>
        <dbReference type="ARBA" id="ARBA00023136"/>
    </source>
</evidence>
<dbReference type="PANTHER" id="PTHR33727">
    <property type="entry name" value="OS07G0446900 PROTEIN"/>
    <property type="match status" value="1"/>
</dbReference>
<accession>A0A843VVD4</accession>
<gene>
    <name evidence="7" type="ORF">Taro_028837</name>
</gene>
<organism evidence="7 8">
    <name type="scientific">Colocasia esculenta</name>
    <name type="common">Wild taro</name>
    <name type="synonym">Arum esculentum</name>
    <dbReference type="NCBI Taxonomy" id="4460"/>
    <lineage>
        <taxon>Eukaryota</taxon>
        <taxon>Viridiplantae</taxon>
        <taxon>Streptophyta</taxon>
        <taxon>Embryophyta</taxon>
        <taxon>Tracheophyta</taxon>
        <taxon>Spermatophyta</taxon>
        <taxon>Magnoliopsida</taxon>
        <taxon>Liliopsida</taxon>
        <taxon>Araceae</taxon>
        <taxon>Aroideae</taxon>
        <taxon>Colocasieae</taxon>
        <taxon>Colocasia</taxon>
    </lineage>
</organism>
<keyword evidence="2 6" id="KW-0812">Transmembrane</keyword>